<evidence type="ECO:0000313" key="8">
    <source>
        <dbReference type="EMBL" id="KQJ91581.1"/>
    </source>
</evidence>
<keyword evidence="3 4" id="KW-0443">Lipid metabolism</keyword>
<keyword evidence="4" id="KW-1133">Transmembrane helix</keyword>
<evidence type="ECO:0000259" key="6">
    <source>
        <dbReference type="Pfam" id="PF07993"/>
    </source>
</evidence>
<gene>
    <name evidence="7" type="primary">FAR1</name>
    <name evidence="9" type="synonym">LOC100827426</name>
    <name evidence="8" type="ORF">BRADI_4g38460v3</name>
</gene>
<dbReference type="HOGENOM" id="CLU_024661_4_1_1"/>
<protein>
    <recommendedName>
        <fullName evidence="4">Fatty acyl-CoA reductase</fullName>
        <ecNumber evidence="4">1.2.1.84</ecNumber>
    </recommendedName>
</protein>
<comment type="catalytic activity">
    <reaction evidence="4">
        <text>a long-chain fatty acyl-CoA + 2 NADPH + 2 H(+) = a long-chain primary fatty alcohol + 2 NADP(+) + CoA</text>
        <dbReference type="Rhea" id="RHEA:52716"/>
        <dbReference type="ChEBI" id="CHEBI:15378"/>
        <dbReference type="ChEBI" id="CHEBI:57287"/>
        <dbReference type="ChEBI" id="CHEBI:57783"/>
        <dbReference type="ChEBI" id="CHEBI:58349"/>
        <dbReference type="ChEBI" id="CHEBI:77396"/>
        <dbReference type="ChEBI" id="CHEBI:83139"/>
        <dbReference type="EC" id="1.2.1.84"/>
    </reaction>
</comment>
<accession>I1IT05</accession>
<evidence type="ECO:0000313" key="9">
    <source>
        <dbReference type="EnsemblPlants" id="KQJ91581"/>
    </source>
</evidence>
<keyword evidence="4" id="KW-0560">Oxidoreductase</keyword>
<dbReference type="InterPro" id="IPR013120">
    <property type="entry name" value="FAR_NAD-bd"/>
</dbReference>
<dbReference type="InterPro" id="IPR033640">
    <property type="entry name" value="FAR_C"/>
</dbReference>
<keyword evidence="10" id="KW-1185">Reference proteome</keyword>
<dbReference type="CDD" id="cd05236">
    <property type="entry name" value="FAR-N_SDR_e"/>
    <property type="match status" value="1"/>
</dbReference>
<dbReference type="EMBL" id="MF285084">
    <property type="protein sequence ID" value="ASK86469.1"/>
    <property type="molecule type" value="Genomic_DNA"/>
</dbReference>
<sequence>MVGTLDEGMIIEYFKNKSILITGSTGFLGKILVEKILRVQPDVKKIYLPVRAVDAGAARRRVQTEVLEKELFGLLREKHGQAGFDRFVESKIVALAGDVMREGFGIDGATSAELGLLESLHVIVNGAATTNFYERYDVALDVNVQGVKHMCDFAKNCPNLEALLHVSTAYVAGEKQGLVRERTFRDGETLREGTHLDIGAELRLARDLKKQLEYVDGPAAEKAKAERKAMKELGLARARHFGWPNTYVFTKSMGEMMLAQQLRGCGVPVVIVRPSIITSVLNDPLPGWIEGTRTIDAILIGYAKQNLSCFLADLDLTMDVMPGDMVVNAMMAATAAAAHSNGGPNAVNPAHSPSPPQPQPVTVYHVSSSLRNPAPYAVLYRTGIRYFTEHPRRTADGRVAPTRKVRFLSTLASFRLFMLLRYRLPLELLHLLAFLCCGLFGLAALYDRLARRYRFVMQLVDLYGPFSLFKGCFDDVNLSKLRVAMDNGGNGGGGEGQGVFNFDAKTVDWDDYFYRVHIPGVMKYVLK</sequence>
<keyword evidence="4" id="KW-0521">NADP</keyword>
<reference evidence="8" key="3">
    <citation type="submission" date="2017-06" db="EMBL/GenBank/DDBJ databases">
        <title>WGS assembly of Brachypodium distachyon.</title>
        <authorList>
            <consortium name="The International Brachypodium Initiative"/>
            <person name="Lucas S."/>
            <person name="Harmon-Smith M."/>
            <person name="Lail K."/>
            <person name="Tice H."/>
            <person name="Grimwood J."/>
            <person name="Bruce D."/>
            <person name="Barry K."/>
            <person name="Shu S."/>
            <person name="Lindquist E."/>
            <person name="Wang M."/>
            <person name="Pitluck S."/>
            <person name="Vogel J.P."/>
            <person name="Garvin D.F."/>
            <person name="Mockler T.C."/>
            <person name="Schmutz J."/>
            <person name="Rokhsar D."/>
            <person name="Bevan M.W."/>
        </authorList>
    </citation>
    <scope>NUCLEOTIDE SEQUENCE</scope>
    <source>
        <strain evidence="8">Bd21</strain>
    </source>
</reference>
<evidence type="ECO:0000313" key="10">
    <source>
        <dbReference type="Proteomes" id="UP000008810"/>
    </source>
</evidence>
<dbReference type="OrthoDB" id="429813at2759"/>
<keyword evidence="4" id="KW-0812">Transmembrane</keyword>
<evidence type="ECO:0000256" key="1">
    <source>
        <dbReference type="ARBA" id="ARBA00005928"/>
    </source>
</evidence>
<evidence type="ECO:0000259" key="5">
    <source>
        <dbReference type="Pfam" id="PF03015"/>
    </source>
</evidence>
<dbReference type="GO" id="GO:0035336">
    <property type="term" value="P:long-chain fatty-acyl-CoA metabolic process"/>
    <property type="evidence" value="ECO:0000318"/>
    <property type="project" value="GO_Central"/>
</dbReference>
<dbReference type="GO" id="GO:0080019">
    <property type="term" value="F:alcohol-forming very long-chain fatty acyl-CoA reductase activity"/>
    <property type="evidence" value="ECO:0000318"/>
    <property type="project" value="GO_Central"/>
</dbReference>
<evidence type="ECO:0000256" key="4">
    <source>
        <dbReference type="RuleBase" id="RU363097"/>
    </source>
</evidence>
<feature type="domain" description="Fatty acyl-CoA reductase C-terminal" evidence="5">
    <location>
        <begin position="422"/>
        <end position="527"/>
    </location>
</feature>
<dbReference type="KEGG" id="bdi:100827426"/>
<dbReference type="OMA" id="VWKMIET"/>
<dbReference type="Pfam" id="PF03015">
    <property type="entry name" value="Sterile"/>
    <property type="match status" value="1"/>
</dbReference>
<dbReference type="EMBL" id="CM000883">
    <property type="protein sequence ID" value="KQJ91581.1"/>
    <property type="molecule type" value="Genomic_DNA"/>
</dbReference>
<evidence type="ECO:0000256" key="2">
    <source>
        <dbReference type="ARBA" id="ARBA00022516"/>
    </source>
</evidence>
<name>I1IT05_BRADI</name>
<dbReference type="Gramene" id="KQJ91581">
    <property type="protein sequence ID" value="KQJ91581"/>
    <property type="gene ID" value="BRADI_4g38460v3"/>
</dbReference>
<comment type="function">
    <text evidence="4">Catalyzes the reduction of fatty acyl-CoA to fatty alcohols.</text>
</comment>
<dbReference type="EnsemblPlants" id="KQJ91581">
    <property type="protein sequence ID" value="KQJ91581"/>
    <property type="gene ID" value="BRADI_4g38460v3"/>
</dbReference>
<dbReference type="PANTHER" id="PTHR11011:SF44">
    <property type="entry name" value="FATTY ACYL-COA REDUCTASE"/>
    <property type="match status" value="1"/>
</dbReference>
<proteinExistence type="inferred from homology"/>
<dbReference type="RefSeq" id="XP_003578677.1">
    <property type="nucleotide sequence ID" value="XM_003578629.3"/>
</dbReference>
<keyword evidence="4" id="KW-0472">Membrane</keyword>
<dbReference type="InterPro" id="IPR036291">
    <property type="entry name" value="NAD(P)-bd_dom_sf"/>
</dbReference>
<evidence type="ECO:0000256" key="3">
    <source>
        <dbReference type="ARBA" id="ARBA00023098"/>
    </source>
</evidence>
<keyword evidence="2 4" id="KW-0444">Lipid biosynthesis</keyword>
<dbReference type="AlphaFoldDB" id="I1IT05"/>
<reference evidence="7" key="2">
    <citation type="submission" date="2017-06" db="EMBL/GenBank/DDBJ databases">
        <title>Three Fatty Acyl-Coenzyme A Reductases, BdFAR1, BdFAR2, and BdFAR3, are involved in primary alcohols biosynthesis of cuticular wax in Brachypodium distachyon.</title>
        <authorList>
            <person name="Wang Y."/>
        </authorList>
    </citation>
    <scope>NUCLEOTIDE SEQUENCE</scope>
</reference>
<dbReference type="Proteomes" id="UP000008810">
    <property type="component" value="Chromosome 4"/>
</dbReference>
<dbReference type="InterPro" id="IPR026055">
    <property type="entry name" value="FAR"/>
</dbReference>
<reference evidence="8 9" key="1">
    <citation type="journal article" date="2010" name="Nature">
        <title>Genome sequencing and analysis of the model grass Brachypodium distachyon.</title>
        <authorList>
            <consortium name="International Brachypodium Initiative"/>
        </authorList>
    </citation>
    <scope>NUCLEOTIDE SEQUENCE [LARGE SCALE GENOMIC DNA]</scope>
    <source>
        <strain evidence="8">Bd21</strain>
        <strain evidence="9">cv. Bd21</strain>
    </source>
</reference>
<dbReference type="GO" id="GO:0010345">
    <property type="term" value="P:suberin biosynthetic process"/>
    <property type="evidence" value="ECO:0000318"/>
    <property type="project" value="GO_Central"/>
</dbReference>
<dbReference type="GeneID" id="100827426"/>
<dbReference type="Gene3D" id="3.40.50.720">
    <property type="entry name" value="NAD(P)-binding Rossmann-like Domain"/>
    <property type="match status" value="1"/>
</dbReference>
<dbReference type="CDD" id="cd09071">
    <property type="entry name" value="FAR_C"/>
    <property type="match status" value="1"/>
</dbReference>
<comment type="similarity">
    <text evidence="1 4">Belongs to the fatty acyl-CoA reductase family.</text>
</comment>
<dbReference type="EC" id="1.2.1.84" evidence="4"/>
<dbReference type="SUPFAM" id="SSF51735">
    <property type="entry name" value="NAD(P)-binding Rossmann-fold domains"/>
    <property type="match status" value="1"/>
</dbReference>
<organism evidence="7">
    <name type="scientific">Brachypodium distachyon</name>
    <name type="common">Purple false brome</name>
    <name type="synonym">Trachynia distachya</name>
    <dbReference type="NCBI Taxonomy" id="15368"/>
    <lineage>
        <taxon>Eukaryota</taxon>
        <taxon>Viridiplantae</taxon>
        <taxon>Streptophyta</taxon>
        <taxon>Embryophyta</taxon>
        <taxon>Tracheophyta</taxon>
        <taxon>Spermatophyta</taxon>
        <taxon>Magnoliopsida</taxon>
        <taxon>Liliopsida</taxon>
        <taxon>Poales</taxon>
        <taxon>Poaceae</taxon>
        <taxon>BOP clade</taxon>
        <taxon>Pooideae</taxon>
        <taxon>Stipodae</taxon>
        <taxon>Brachypodieae</taxon>
        <taxon>Brachypodium</taxon>
    </lineage>
</organism>
<feature type="domain" description="Thioester reductase (TE)" evidence="6">
    <location>
        <begin position="21"/>
        <end position="330"/>
    </location>
</feature>
<reference evidence="9" key="4">
    <citation type="submission" date="2018-08" db="UniProtKB">
        <authorList>
            <consortium name="EnsemblPlants"/>
        </authorList>
    </citation>
    <scope>IDENTIFICATION</scope>
    <source>
        <strain evidence="9">cv. Bd21</strain>
    </source>
</reference>
<dbReference type="eggNOG" id="KOG1221">
    <property type="taxonomic scope" value="Eukaryota"/>
</dbReference>
<dbReference type="GO" id="GO:0102965">
    <property type="term" value="F:alcohol-forming long-chain fatty acyl-CoA reductase activity"/>
    <property type="evidence" value="ECO:0007669"/>
    <property type="project" value="UniProtKB-EC"/>
</dbReference>
<dbReference type="Pfam" id="PF07993">
    <property type="entry name" value="NAD_binding_4"/>
    <property type="match status" value="1"/>
</dbReference>
<dbReference type="STRING" id="15368.I1IT05"/>
<feature type="transmembrane region" description="Helical" evidence="4">
    <location>
        <begin position="428"/>
        <end position="446"/>
    </location>
</feature>
<dbReference type="PANTHER" id="PTHR11011">
    <property type="entry name" value="MALE STERILITY PROTEIN 2-RELATED"/>
    <property type="match status" value="1"/>
</dbReference>
<evidence type="ECO:0000313" key="7">
    <source>
        <dbReference type="EMBL" id="ASK86469.1"/>
    </source>
</evidence>